<dbReference type="InterPro" id="IPR016032">
    <property type="entry name" value="Sig_transdc_resp-reg_C-effctor"/>
</dbReference>
<name>A0A2V3U4Z1_9HYPH</name>
<dbReference type="CDD" id="cd00383">
    <property type="entry name" value="trans_reg_C"/>
    <property type="match status" value="1"/>
</dbReference>
<gene>
    <name evidence="5" type="ORF">C7450_107373</name>
</gene>
<dbReference type="InterPro" id="IPR027417">
    <property type="entry name" value="P-loop_NTPase"/>
</dbReference>
<dbReference type="Pfam" id="PF25872">
    <property type="entry name" value="HTH_77"/>
    <property type="match status" value="1"/>
</dbReference>
<feature type="domain" description="OmpR/PhoB-type" evidence="4">
    <location>
        <begin position="25"/>
        <end position="123"/>
    </location>
</feature>
<reference evidence="5 6" key="1">
    <citation type="submission" date="2018-05" db="EMBL/GenBank/DDBJ databases">
        <title>Genomic Encyclopedia of Type Strains, Phase IV (KMG-IV): sequencing the most valuable type-strain genomes for metagenomic binning, comparative biology and taxonomic classification.</title>
        <authorList>
            <person name="Goeker M."/>
        </authorList>
    </citation>
    <scope>NUCLEOTIDE SEQUENCE [LARGE SCALE GENOMIC DNA]</scope>
    <source>
        <strain evidence="5 6">DSM 6462</strain>
    </source>
</reference>
<dbReference type="AlphaFoldDB" id="A0A2V3U4Z1"/>
<dbReference type="SMART" id="SM00862">
    <property type="entry name" value="Trans_reg_C"/>
    <property type="match status" value="1"/>
</dbReference>
<evidence type="ECO:0000256" key="3">
    <source>
        <dbReference type="SAM" id="MobiDB-lite"/>
    </source>
</evidence>
<dbReference type="InterPro" id="IPR036388">
    <property type="entry name" value="WH-like_DNA-bd_sf"/>
</dbReference>
<dbReference type="SUPFAM" id="SSF46894">
    <property type="entry name" value="C-terminal effector domain of the bipartite response regulators"/>
    <property type="match status" value="1"/>
</dbReference>
<proteinExistence type="predicted"/>
<dbReference type="InterPro" id="IPR011990">
    <property type="entry name" value="TPR-like_helical_dom_sf"/>
</dbReference>
<comment type="caution">
    <text evidence="5">The sequence shown here is derived from an EMBL/GenBank/DDBJ whole genome shotgun (WGS) entry which is preliminary data.</text>
</comment>
<feature type="region of interest" description="Disordered" evidence="3">
    <location>
        <begin position="1"/>
        <end position="26"/>
    </location>
</feature>
<dbReference type="Gene3D" id="3.40.50.300">
    <property type="entry name" value="P-loop containing nucleotide triphosphate hydrolases"/>
    <property type="match status" value="1"/>
</dbReference>
<dbReference type="Gene3D" id="1.10.10.10">
    <property type="entry name" value="Winged helix-like DNA-binding domain superfamily/Winged helix DNA-binding domain"/>
    <property type="match status" value="1"/>
</dbReference>
<sequence length="969" mass="103851">MTGRAAARTDKVLPAPPHTQAGARPGTVSFGSFRVDHARRLLLRDGEPVRVGSRALDLLIALVDRAGDVVGKHELLDVVWKGVVVDEAAVRVHLASLRRALGDGRDGARYIVNIPGRGYSFVAPIARDEPKAHPPQAEPPVARSIGPVPAPSRAPIGRDHVIGSLSELLLTRRFVSVVGAGGIGKTTVAAAIAQRLRSEFGDDNVVFVDFGAVSEPELVLGAITSAVGCAVGGADPFAELLTFLDEKRMLIVFDSCEHLVDQTSQLAGKLYQRAPSVHMLITSRESLRVEGETVHLLSPLAYPADEKPTAAEALATPAVQLFMDRAAFSGFHGELTDGDAPVVAEICRRTDGIALAIELAASRVGTYGIHGVASLLAGNMELSLTGRRNVVARHRTLEAMLDWSFNLLAEDERRILCRLSVFVGLFTMEAACSVAGDGEQDAAVAATLASLVDKSLVWVQPEGEGVFYRLPDMTRAYARGRLDESDTSGSIADRHARYFAALFKAIALEHGAYTDIGRYVPHIGNVRKALEWSFSSDDRHAIGVELAADSAPLFLGLWLLTESSHWARRALEVAKGVSDLPRREVRLLEALAVSTMHTLGNTQEVRNAIERGLNLSDTEGGGLTQLRLLAGLNLFLTRLGDFDGALAAAKRSGAIAAKSGTPGDRVIAEWILAAAYHMAGDQAAALDHCERGFMLEANVGQLEINLFGYDHHLRAELARARALSLRGAPVAASQLVLEAMDRASRSSLPGDYSMAAAHGIPVLLWSGSVDQSGEHIERLLAHAERHALKSHAAAALVLRGERLLLLGESPAGLETLREALNMLVRERFHMIIPAASRSLAEALAQCGNHGEAAATVDGAISSATKMSQRFYLPDLLRTRGEILLRGPSPDVEAAEAAFRSSIELARDQSATAWELKAAVPLARLLLQQGRDAEAQALLGSIYEAHPEKDGTRELTEAAHILRRAPREPD</sequence>
<dbReference type="InterPro" id="IPR002182">
    <property type="entry name" value="NB-ARC"/>
</dbReference>
<dbReference type="PROSITE" id="PS51755">
    <property type="entry name" value="OMPR_PHOB"/>
    <property type="match status" value="1"/>
</dbReference>
<dbReference type="Gene3D" id="1.25.40.10">
    <property type="entry name" value="Tetratricopeptide repeat domain"/>
    <property type="match status" value="2"/>
</dbReference>
<evidence type="ECO:0000313" key="6">
    <source>
        <dbReference type="Proteomes" id="UP000248021"/>
    </source>
</evidence>
<keyword evidence="1 2" id="KW-0238">DNA-binding</keyword>
<dbReference type="PRINTS" id="PR00364">
    <property type="entry name" value="DISEASERSIST"/>
</dbReference>
<dbReference type="PANTHER" id="PTHR47691">
    <property type="entry name" value="REGULATOR-RELATED"/>
    <property type="match status" value="1"/>
</dbReference>
<evidence type="ECO:0000256" key="2">
    <source>
        <dbReference type="PROSITE-ProRule" id="PRU01091"/>
    </source>
</evidence>
<dbReference type="PANTHER" id="PTHR47691:SF3">
    <property type="entry name" value="HTH-TYPE TRANSCRIPTIONAL REGULATOR RV0890C-RELATED"/>
    <property type="match status" value="1"/>
</dbReference>
<accession>A0A2V3U4Z1</accession>
<feature type="DNA-binding region" description="OmpR/PhoB-type" evidence="2">
    <location>
        <begin position="25"/>
        <end position="123"/>
    </location>
</feature>
<dbReference type="Proteomes" id="UP000248021">
    <property type="component" value="Unassembled WGS sequence"/>
</dbReference>
<evidence type="ECO:0000256" key="1">
    <source>
        <dbReference type="ARBA" id="ARBA00023125"/>
    </source>
</evidence>
<dbReference type="InterPro" id="IPR001867">
    <property type="entry name" value="OmpR/PhoB-type_DNA-bd"/>
</dbReference>
<dbReference type="GO" id="GO:0003677">
    <property type="term" value="F:DNA binding"/>
    <property type="evidence" value="ECO:0007669"/>
    <property type="project" value="UniProtKB-UniRule"/>
</dbReference>
<evidence type="ECO:0000259" key="4">
    <source>
        <dbReference type="PROSITE" id="PS51755"/>
    </source>
</evidence>
<dbReference type="GO" id="GO:0000160">
    <property type="term" value="P:phosphorelay signal transduction system"/>
    <property type="evidence" value="ECO:0007669"/>
    <property type="project" value="InterPro"/>
</dbReference>
<dbReference type="SUPFAM" id="SSF48452">
    <property type="entry name" value="TPR-like"/>
    <property type="match status" value="2"/>
</dbReference>
<organism evidence="5 6">
    <name type="scientific">Chelatococcus asaccharovorans</name>
    <dbReference type="NCBI Taxonomy" id="28210"/>
    <lineage>
        <taxon>Bacteria</taxon>
        <taxon>Pseudomonadati</taxon>
        <taxon>Pseudomonadota</taxon>
        <taxon>Alphaproteobacteria</taxon>
        <taxon>Hyphomicrobiales</taxon>
        <taxon>Chelatococcaceae</taxon>
        <taxon>Chelatococcus</taxon>
    </lineage>
</organism>
<dbReference type="Pfam" id="PF00486">
    <property type="entry name" value="Trans_reg_C"/>
    <property type="match status" value="1"/>
</dbReference>
<keyword evidence="6" id="KW-1185">Reference proteome</keyword>
<dbReference type="Pfam" id="PF00931">
    <property type="entry name" value="NB-ARC"/>
    <property type="match status" value="1"/>
</dbReference>
<dbReference type="EMBL" id="QJJK01000007">
    <property type="protein sequence ID" value="PXW57332.1"/>
    <property type="molecule type" value="Genomic_DNA"/>
</dbReference>
<dbReference type="GO" id="GO:0006355">
    <property type="term" value="P:regulation of DNA-templated transcription"/>
    <property type="evidence" value="ECO:0007669"/>
    <property type="project" value="InterPro"/>
</dbReference>
<dbReference type="CDD" id="cd01983">
    <property type="entry name" value="SIMIBI"/>
    <property type="match status" value="1"/>
</dbReference>
<evidence type="ECO:0000313" key="5">
    <source>
        <dbReference type="EMBL" id="PXW57332.1"/>
    </source>
</evidence>
<protein>
    <submittedName>
        <fullName evidence="5">Putative ATPase</fullName>
    </submittedName>
</protein>
<dbReference type="SUPFAM" id="SSF52540">
    <property type="entry name" value="P-loop containing nucleoside triphosphate hydrolases"/>
    <property type="match status" value="1"/>
</dbReference>
<dbReference type="InterPro" id="IPR058852">
    <property type="entry name" value="HTH_77"/>
</dbReference>